<organism evidence="1 2">
    <name type="scientific">Candidatus Gottesmanbacteria bacterium GW2011_GWA2_47_9</name>
    <dbReference type="NCBI Taxonomy" id="1618445"/>
    <lineage>
        <taxon>Bacteria</taxon>
        <taxon>Candidatus Gottesmaniibacteriota</taxon>
    </lineage>
</organism>
<dbReference type="AlphaFoldDB" id="A0A0G1U0C7"/>
<sequence length="46" mass="5518">MNGMLDTVIGYIEMTYKVTTDWESARRKLEYERKEVRKGYEEVVSI</sequence>
<accession>A0A0G1U0C7</accession>
<evidence type="ECO:0000313" key="2">
    <source>
        <dbReference type="Proteomes" id="UP000034739"/>
    </source>
</evidence>
<evidence type="ECO:0000313" key="1">
    <source>
        <dbReference type="EMBL" id="KKU87532.1"/>
    </source>
</evidence>
<dbReference type="Proteomes" id="UP000034739">
    <property type="component" value="Unassembled WGS sequence"/>
</dbReference>
<comment type="caution">
    <text evidence="1">The sequence shown here is derived from an EMBL/GenBank/DDBJ whole genome shotgun (WGS) entry which is preliminary data.</text>
</comment>
<protein>
    <submittedName>
        <fullName evidence="1">Uncharacterized protein</fullName>
    </submittedName>
</protein>
<name>A0A0G1U0C7_9BACT</name>
<gene>
    <name evidence="1" type="ORF">UY16_C0025G0010</name>
</gene>
<dbReference type="EMBL" id="LCOY01000025">
    <property type="protein sequence ID" value="KKU87532.1"/>
    <property type="molecule type" value="Genomic_DNA"/>
</dbReference>
<proteinExistence type="predicted"/>
<reference evidence="1 2" key="1">
    <citation type="journal article" date="2015" name="Nature">
        <title>rRNA introns, odd ribosomes, and small enigmatic genomes across a large radiation of phyla.</title>
        <authorList>
            <person name="Brown C.T."/>
            <person name="Hug L.A."/>
            <person name="Thomas B.C."/>
            <person name="Sharon I."/>
            <person name="Castelle C.J."/>
            <person name="Singh A."/>
            <person name="Wilkins M.J."/>
            <person name="Williams K.H."/>
            <person name="Banfield J.F."/>
        </authorList>
    </citation>
    <scope>NUCLEOTIDE SEQUENCE [LARGE SCALE GENOMIC DNA]</scope>
</reference>